<organism evidence="1 2">
    <name type="scientific">Puccinia sorghi</name>
    <dbReference type="NCBI Taxonomy" id="27349"/>
    <lineage>
        <taxon>Eukaryota</taxon>
        <taxon>Fungi</taxon>
        <taxon>Dikarya</taxon>
        <taxon>Basidiomycota</taxon>
        <taxon>Pucciniomycotina</taxon>
        <taxon>Pucciniomycetes</taxon>
        <taxon>Pucciniales</taxon>
        <taxon>Pucciniaceae</taxon>
        <taxon>Puccinia</taxon>
    </lineage>
</organism>
<dbReference type="VEuPathDB" id="FungiDB:VP01_1620g6"/>
<name>A0A0L6VGZ4_9BASI</name>
<accession>A0A0L6VGZ4</accession>
<dbReference type="EMBL" id="LAVV01006416">
    <property type="protein sequence ID" value="KNZ60051.1"/>
    <property type="molecule type" value="Genomic_DNA"/>
</dbReference>
<comment type="caution">
    <text evidence="1">The sequence shown here is derived from an EMBL/GenBank/DDBJ whole genome shotgun (WGS) entry which is preliminary data.</text>
</comment>
<protein>
    <submittedName>
        <fullName evidence="1">Uncharacterized protein</fullName>
    </submittedName>
</protein>
<dbReference type="Proteomes" id="UP000037035">
    <property type="component" value="Unassembled WGS sequence"/>
</dbReference>
<sequence>MYILQWQKGCEESSKISTTIAAKVAKDSEGYCELQAHVPEQKTFIG</sequence>
<evidence type="ECO:0000313" key="1">
    <source>
        <dbReference type="EMBL" id="KNZ60051.1"/>
    </source>
</evidence>
<gene>
    <name evidence="1" type="ORF">VP01_1620g6</name>
</gene>
<keyword evidence="2" id="KW-1185">Reference proteome</keyword>
<reference evidence="1 2" key="1">
    <citation type="submission" date="2015-08" db="EMBL/GenBank/DDBJ databases">
        <title>Next Generation Sequencing and Analysis of the Genome of Puccinia sorghi L Schw, the Causal Agent of Maize Common Rust.</title>
        <authorList>
            <person name="Rochi L."/>
            <person name="Burguener G."/>
            <person name="Darino M."/>
            <person name="Turjanski A."/>
            <person name="Kreff E."/>
            <person name="Dieguez M.J."/>
            <person name="Sacco F."/>
        </authorList>
    </citation>
    <scope>NUCLEOTIDE SEQUENCE [LARGE SCALE GENOMIC DNA]</scope>
    <source>
        <strain evidence="1 2">RO10H11247</strain>
    </source>
</reference>
<proteinExistence type="predicted"/>
<dbReference type="AlphaFoldDB" id="A0A0L6VGZ4"/>
<evidence type="ECO:0000313" key="2">
    <source>
        <dbReference type="Proteomes" id="UP000037035"/>
    </source>
</evidence>